<dbReference type="RefSeq" id="WP_322609339.1">
    <property type="nucleotide sequence ID" value="NZ_JARVCO010000012.1"/>
</dbReference>
<dbReference type="CDD" id="cd02908">
    <property type="entry name" value="Macro_OAADPr_deacetylase"/>
    <property type="match status" value="1"/>
</dbReference>
<protein>
    <submittedName>
        <fullName evidence="2">O-acetyl-ADP-ribose deacetylase</fullName>
    </submittedName>
</protein>
<proteinExistence type="predicted"/>
<evidence type="ECO:0000313" key="2">
    <source>
        <dbReference type="EMBL" id="MDZ8119548.1"/>
    </source>
</evidence>
<evidence type="ECO:0000259" key="1">
    <source>
        <dbReference type="PROSITE" id="PS51154"/>
    </source>
</evidence>
<organism evidence="2 3">
    <name type="scientific">Pontiella agarivorans</name>
    <dbReference type="NCBI Taxonomy" id="3038953"/>
    <lineage>
        <taxon>Bacteria</taxon>
        <taxon>Pseudomonadati</taxon>
        <taxon>Kiritimatiellota</taxon>
        <taxon>Kiritimatiellia</taxon>
        <taxon>Kiritimatiellales</taxon>
        <taxon>Pontiellaceae</taxon>
        <taxon>Pontiella</taxon>
    </lineage>
</organism>
<dbReference type="PANTHER" id="PTHR11106:SF27">
    <property type="entry name" value="MACRO DOMAIN-CONTAINING PROTEIN"/>
    <property type="match status" value="1"/>
</dbReference>
<dbReference type="Pfam" id="PF01661">
    <property type="entry name" value="Macro"/>
    <property type="match status" value="1"/>
</dbReference>
<comment type="caution">
    <text evidence="2">The sequence shown here is derived from an EMBL/GenBank/DDBJ whole genome shotgun (WGS) entry which is preliminary data.</text>
</comment>
<accession>A0ABU5MZE7</accession>
<keyword evidence="3" id="KW-1185">Reference proteome</keyword>
<dbReference type="PANTHER" id="PTHR11106">
    <property type="entry name" value="GANGLIOSIDE INDUCED DIFFERENTIATION ASSOCIATED PROTEIN 2-RELATED"/>
    <property type="match status" value="1"/>
</dbReference>
<dbReference type="SUPFAM" id="SSF52949">
    <property type="entry name" value="Macro domain-like"/>
    <property type="match status" value="1"/>
</dbReference>
<dbReference type="SMART" id="SM00506">
    <property type="entry name" value="A1pp"/>
    <property type="match status" value="1"/>
</dbReference>
<dbReference type="InterPro" id="IPR002589">
    <property type="entry name" value="Macro_dom"/>
</dbReference>
<dbReference type="NCBIfam" id="NF001664">
    <property type="entry name" value="PRK00431.1-6"/>
    <property type="match status" value="1"/>
</dbReference>
<reference evidence="2 3" key="1">
    <citation type="journal article" date="2024" name="Appl. Environ. Microbiol.">
        <title>Pontiella agarivorans sp. nov., a novel marine anaerobic bacterium capable of degrading macroalgal polysaccharides and fixing nitrogen.</title>
        <authorList>
            <person name="Liu N."/>
            <person name="Kivenson V."/>
            <person name="Peng X."/>
            <person name="Cui Z."/>
            <person name="Lankiewicz T.S."/>
            <person name="Gosselin K.M."/>
            <person name="English C.J."/>
            <person name="Blair E.M."/>
            <person name="O'Malley M.A."/>
            <person name="Valentine D.L."/>
        </authorList>
    </citation>
    <scope>NUCLEOTIDE SEQUENCE [LARGE SCALE GENOMIC DNA]</scope>
    <source>
        <strain evidence="2 3">NLcol2</strain>
    </source>
</reference>
<evidence type="ECO:0000313" key="3">
    <source>
        <dbReference type="Proteomes" id="UP001290861"/>
    </source>
</evidence>
<dbReference type="EMBL" id="JARVCO010000012">
    <property type="protein sequence ID" value="MDZ8119548.1"/>
    <property type="molecule type" value="Genomic_DNA"/>
</dbReference>
<dbReference type="PROSITE" id="PS51154">
    <property type="entry name" value="MACRO"/>
    <property type="match status" value="1"/>
</dbReference>
<dbReference type="Gene3D" id="3.40.220.10">
    <property type="entry name" value="Leucine Aminopeptidase, subunit E, domain 1"/>
    <property type="match status" value="1"/>
</dbReference>
<sequence length="168" mass="18034">MVEIIKGDITALKVDAIVNAANPTLLGGGGVDGAIHRAAGPRLKAECAMVGGCPTGSAKLTDGYDLPSRFVIHAVGPVWHGGCEGEDELLACCYRTCFQLAEEHRINSLAFPCISTGVYNFPFERACGIALCEIFRALGEGSRVRQVYCVCFSDEDLERYQRILATFG</sequence>
<dbReference type="Proteomes" id="UP001290861">
    <property type="component" value="Unassembled WGS sequence"/>
</dbReference>
<dbReference type="InterPro" id="IPR043472">
    <property type="entry name" value="Macro_dom-like"/>
</dbReference>
<feature type="domain" description="Macro" evidence="1">
    <location>
        <begin position="1"/>
        <end position="168"/>
    </location>
</feature>
<name>A0ABU5MZE7_9BACT</name>
<gene>
    <name evidence="2" type="ORF">P9H32_13025</name>
</gene>